<name>A0A1G6YFJ6_PEPNI</name>
<keyword evidence="2" id="KW-1185">Reference proteome</keyword>
<reference evidence="1 2" key="1">
    <citation type="submission" date="2016-10" db="EMBL/GenBank/DDBJ databases">
        <authorList>
            <person name="de Groot N.N."/>
        </authorList>
    </citation>
    <scope>NUCLEOTIDE SEQUENCE [LARGE SCALE GENOMIC DNA]</scope>
    <source>
        <strain evidence="1 2">DSM 20475</strain>
    </source>
</reference>
<organism evidence="1 2">
    <name type="scientific">Peptococcus niger</name>
    <dbReference type="NCBI Taxonomy" id="2741"/>
    <lineage>
        <taxon>Bacteria</taxon>
        <taxon>Bacillati</taxon>
        <taxon>Bacillota</taxon>
        <taxon>Clostridia</taxon>
        <taxon>Eubacteriales</taxon>
        <taxon>Peptococcaceae</taxon>
        <taxon>Peptococcus</taxon>
    </lineage>
</organism>
<protein>
    <submittedName>
        <fullName evidence="1">Predicted house-cleaning noncanonical NTP pyrophosphatase, all-alpha NTP-PPase (MazG) superfamily</fullName>
    </submittedName>
</protein>
<dbReference type="CDD" id="cd11532">
    <property type="entry name" value="NTP-PPase_COG4997"/>
    <property type="match status" value="1"/>
</dbReference>
<sequence length="108" mass="12647">MDKRIYNKLVRDRVPEAIVAGGDQCVHTVIDDDKAFLEALDEKLDEELVEYQISKDVDKLADVLEVIYAICEAHDMQFQDLEKIRRDKRALRGGFKKKFLLQEIHETR</sequence>
<dbReference type="OrthoDB" id="9813491at2"/>
<accession>A0A1G6YFJ6</accession>
<gene>
    <name evidence="1" type="ORF">SAMN04489866_10967</name>
</gene>
<dbReference type="EMBL" id="FNAF01000009">
    <property type="protein sequence ID" value="SDD89140.1"/>
    <property type="molecule type" value="Genomic_DNA"/>
</dbReference>
<proteinExistence type="predicted"/>
<evidence type="ECO:0000313" key="1">
    <source>
        <dbReference type="EMBL" id="SDD89140.1"/>
    </source>
</evidence>
<dbReference type="AlphaFoldDB" id="A0A1G6YFJ6"/>
<evidence type="ECO:0000313" key="2">
    <source>
        <dbReference type="Proteomes" id="UP000198995"/>
    </source>
</evidence>
<dbReference type="RefSeq" id="WP_091792085.1">
    <property type="nucleotide sequence ID" value="NZ_FNAF01000009.1"/>
</dbReference>
<dbReference type="InterPro" id="IPR038735">
    <property type="entry name" value="MSMEG_1276-like_NTP-PPase_dom"/>
</dbReference>
<dbReference type="Proteomes" id="UP000198995">
    <property type="component" value="Unassembled WGS sequence"/>
</dbReference>
<dbReference type="STRING" id="2741.SAMN04489866_10967"/>